<organism evidence="2 3">
    <name type="scientific">Mollisia scopiformis</name>
    <name type="common">Conifer needle endophyte fungus</name>
    <name type="synonym">Phialocephala scopiformis</name>
    <dbReference type="NCBI Taxonomy" id="149040"/>
    <lineage>
        <taxon>Eukaryota</taxon>
        <taxon>Fungi</taxon>
        <taxon>Dikarya</taxon>
        <taxon>Ascomycota</taxon>
        <taxon>Pezizomycotina</taxon>
        <taxon>Leotiomycetes</taxon>
        <taxon>Helotiales</taxon>
        <taxon>Mollisiaceae</taxon>
        <taxon>Mollisia</taxon>
    </lineage>
</organism>
<keyword evidence="3" id="KW-1185">Reference proteome</keyword>
<dbReference type="InParanoid" id="A0A194XRU9"/>
<gene>
    <name evidence="2" type="ORF">LY89DRAFT_714581</name>
</gene>
<evidence type="ECO:0000256" key="1">
    <source>
        <dbReference type="SAM" id="MobiDB-lite"/>
    </source>
</evidence>
<protein>
    <submittedName>
        <fullName evidence="2">Uncharacterized protein</fullName>
    </submittedName>
</protein>
<feature type="region of interest" description="Disordered" evidence="1">
    <location>
        <begin position="510"/>
        <end position="548"/>
    </location>
</feature>
<accession>A0A194XRU9</accession>
<dbReference type="RefSeq" id="XP_018077231.1">
    <property type="nucleotide sequence ID" value="XM_018218141.1"/>
</dbReference>
<feature type="compositionally biased region" description="Polar residues" evidence="1">
    <location>
        <begin position="511"/>
        <end position="522"/>
    </location>
</feature>
<dbReference type="Proteomes" id="UP000070700">
    <property type="component" value="Unassembled WGS sequence"/>
</dbReference>
<evidence type="ECO:0000313" key="3">
    <source>
        <dbReference type="Proteomes" id="UP000070700"/>
    </source>
</evidence>
<evidence type="ECO:0000313" key="2">
    <source>
        <dbReference type="EMBL" id="KUJ22876.1"/>
    </source>
</evidence>
<reference evidence="2 3" key="1">
    <citation type="submission" date="2015-10" db="EMBL/GenBank/DDBJ databases">
        <title>Full genome of DAOMC 229536 Phialocephala scopiformis, a fungal endophyte of spruce producing the potent anti-insectan compound rugulosin.</title>
        <authorList>
            <consortium name="DOE Joint Genome Institute"/>
            <person name="Walker A.K."/>
            <person name="Frasz S.L."/>
            <person name="Seifert K.A."/>
            <person name="Miller J.D."/>
            <person name="Mondo S.J."/>
            <person name="Labutti K."/>
            <person name="Lipzen A."/>
            <person name="Dockter R."/>
            <person name="Kennedy M."/>
            <person name="Grigoriev I.V."/>
            <person name="Spatafora J.W."/>
        </authorList>
    </citation>
    <scope>NUCLEOTIDE SEQUENCE [LARGE SCALE GENOMIC DNA]</scope>
    <source>
        <strain evidence="2 3">CBS 120377</strain>
    </source>
</reference>
<sequence length="627" mass="69531">MQMRPRSPFQKPIMAALLLRIRAASQIPLSRGSFQHVKYSSTMRRVMKDSRFKDFWKQAKGKATDVPSFRQLTIEVTNNHATPDPEFFTCLTPLRPTKPSWDVEWMSYSRRHQPFEYKSLVILFTPDFLPWFNDNTFIPKILDRISHSSSSVTDEVSPVQVKYRVVCACVDGIAPEESYGTFKGQPVTKGFSFLHAPVKTLIGQRRKAIEDESSQAAIPTPAVVLFARGGPETQGVAVPLANTMFQNGKASVLESSVWGAEEGKFVEIIKKEDMRFVYIHALTGINRFMESFIPACPVTPFHTIKDGFGNIVRTLDFGSDDVGPASQELEKVVSTISDRLGGSKVDVWALIVPPGVADAEAGNLPEPGPEYIGFWLRRGGKMCRVVSGGGGWGPKQGLLSLDPETRLPRPASELEDKPLETMDEDMISGLGNIAETGASIQFLVVDDGLPPPLPMGRKRFTSTRKSIVFGSIPSTIDDIPETNDSLQETRYQYRVGHFGCVSGSGIFFQHGNPSSKTTSTSERGLEVEGAPEPEKASGTTQQAERKEPTFVRTKIDLPYSYMYFDQRIMSQRNAGKAAAMVFEKRKSPMNAPAEHYKILKPSKFSARIYHGVEEENTGSMQGTDPPR</sequence>
<dbReference type="EMBL" id="KQ947406">
    <property type="protein sequence ID" value="KUJ22876.1"/>
    <property type="molecule type" value="Genomic_DNA"/>
</dbReference>
<dbReference type="AlphaFoldDB" id="A0A194XRU9"/>
<dbReference type="KEGG" id="psco:LY89DRAFT_714581"/>
<dbReference type="STRING" id="149040.A0A194XRU9"/>
<dbReference type="OrthoDB" id="1744869at2759"/>
<name>A0A194XRU9_MOLSC</name>
<proteinExistence type="predicted"/>
<dbReference type="GeneID" id="28827867"/>